<name>C7QEN3_CATAD</name>
<evidence type="ECO:0000313" key="1">
    <source>
        <dbReference type="EMBL" id="ACU72803.1"/>
    </source>
</evidence>
<proteinExistence type="predicted"/>
<dbReference type="InParanoid" id="C7QEN3"/>
<accession>C7QEN3</accession>
<evidence type="ECO:0008006" key="3">
    <source>
        <dbReference type="Google" id="ProtNLM"/>
    </source>
</evidence>
<sequence length="704" mass="77685">MPAQSAPPKLTVLLGDYPHTRPLKDGTIQVPGVEFVFPRVVPLYAAFARMVRTLEFDVCEMALATYLQAREAGIPITLLPVAMIGDTHHQSLTRLPGAASLSPRDLVGQRVGVRSYSQTTGLWVRGILREEYDVQASDVTWITTESPHVEQYRNPPNVHRSATSESVRDLLRDGDVAAAVLGPRAIGAQGTGLVPLIEDPRAAGAAWVERHGTVPVNHLVVVRDDVLSSAPESVMALYHALEASIEATAGERDESPAGHVVSTGWSDQLIRSLQIAGRYAREQDVVRSAVDVAQIEKEWRRKSSSSAYESALILTPRLRPSAPTREPAEWTPDLLSKVEWRRRAAAEPFRGVATSDGVRPDLFPLRSTGVDVSEARQAAEGYLSSLTEKELLVGGLPMDDVTWRHWANGARYFLRHGLLLEDLDGPKRQAALEVMRASLSEAGYRQVLDMMRLNRTVGELRGEEDLLNEWLYWFSLYGEPELGRPWGWQLDGHHVNVNCVFVGDQMTLTPTFLGAEPVTASAGKFVGTTVFRREEAVAQELFDSLTAGQRGKAVIADKLPDEVFVGAFRDNFELDYQGLPLGDLTPSQKIIAAELLGLYVGRASDGHARFRMEEVLAHEGDTHFAWAGQGGPDGVFYYRLHSPVILIEFEHMAGVMFANDVPSRNHIHTVVRTPNGNDYGIDLLRRHHERFHQPPNGTRSGSAA</sequence>
<dbReference type="Proteomes" id="UP000000851">
    <property type="component" value="Chromosome"/>
</dbReference>
<dbReference type="STRING" id="479433.Caci_3917"/>
<dbReference type="RefSeq" id="WP_015792532.1">
    <property type="nucleotide sequence ID" value="NC_013131.1"/>
</dbReference>
<protein>
    <recommendedName>
        <fullName evidence="3">DUF3500 domain-containing protein</fullName>
    </recommendedName>
</protein>
<dbReference type="EMBL" id="CP001700">
    <property type="protein sequence ID" value="ACU72803.1"/>
    <property type="molecule type" value="Genomic_DNA"/>
</dbReference>
<dbReference type="SUPFAM" id="SSF53850">
    <property type="entry name" value="Periplasmic binding protein-like II"/>
    <property type="match status" value="1"/>
</dbReference>
<keyword evidence="2" id="KW-1185">Reference proteome</keyword>
<evidence type="ECO:0000313" key="2">
    <source>
        <dbReference type="Proteomes" id="UP000000851"/>
    </source>
</evidence>
<dbReference type="PANTHER" id="PTHR37489:SF1">
    <property type="entry name" value="DUF3500 DOMAIN-CONTAINING PROTEIN"/>
    <property type="match status" value="1"/>
</dbReference>
<dbReference type="HOGENOM" id="CLU_391674_0_0_11"/>
<dbReference type="OrthoDB" id="581140at2"/>
<dbReference type="KEGG" id="cai:Caci_3917"/>
<gene>
    <name evidence="1" type="ordered locus">Caci_3917</name>
</gene>
<dbReference type="eggNOG" id="COG0715">
    <property type="taxonomic scope" value="Bacteria"/>
</dbReference>
<dbReference type="Pfam" id="PF12006">
    <property type="entry name" value="DUF3500"/>
    <property type="match status" value="1"/>
</dbReference>
<reference evidence="1 2" key="1">
    <citation type="journal article" date="2009" name="Stand. Genomic Sci.">
        <title>Complete genome sequence of Catenulispora acidiphila type strain (ID 139908).</title>
        <authorList>
            <person name="Copeland A."/>
            <person name="Lapidus A."/>
            <person name="Glavina Del Rio T."/>
            <person name="Nolan M."/>
            <person name="Lucas S."/>
            <person name="Chen F."/>
            <person name="Tice H."/>
            <person name="Cheng J.F."/>
            <person name="Bruce D."/>
            <person name="Goodwin L."/>
            <person name="Pitluck S."/>
            <person name="Mikhailova N."/>
            <person name="Pati A."/>
            <person name="Ivanova N."/>
            <person name="Mavromatis K."/>
            <person name="Chen A."/>
            <person name="Palaniappan K."/>
            <person name="Chain P."/>
            <person name="Land M."/>
            <person name="Hauser L."/>
            <person name="Chang Y.J."/>
            <person name="Jeffries C.D."/>
            <person name="Chertkov O."/>
            <person name="Brettin T."/>
            <person name="Detter J.C."/>
            <person name="Han C."/>
            <person name="Ali Z."/>
            <person name="Tindall B.J."/>
            <person name="Goker M."/>
            <person name="Bristow J."/>
            <person name="Eisen J.A."/>
            <person name="Markowitz V."/>
            <person name="Hugenholtz P."/>
            <person name="Kyrpides N.C."/>
            <person name="Klenk H.P."/>
        </authorList>
    </citation>
    <scope>NUCLEOTIDE SEQUENCE [LARGE SCALE GENOMIC DNA]</scope>
    <source>
        <strain evidence="2">DSM 44928 / JCM 14897 / NBRC 102108 / NRRL B-24433 / ID139908</strain>
    </source>
</reference>
<dbReference type="InterPro" id="IPR021889">
    <property type="entry name" value="DUF3500"/>
</dbReference>
<dbReference type="PANTHER" id="PTHR37489">
    <property type="entry name" value="DUF3500 DOMAIN-CONTAINING PROTEIN"/>
    <property type="match status" value="1"/>
</dbReference>
<organism evidence="1 2">
    <name type="scientific">Catenulispora acidiphila (strain DSM 44928 / JCM 14897 / NBRC 102108 / NRRL B-24433 / ID139908)</name>
    <dbReference type="NCBI Taxonomy" id="479433"/>
    <lineage>
        <taxon>Bacteria</taxon>
        <taxon>Bacillati</taxon>
        <taxon>Actinomycetota</taxon>
        <taxon>Actinomycetes</taxon>
        <taxon>Catenulisporales</taxon>
        <taxon>Catenulisporaceae</taxon>
        <taxon>Catenulispora</taxon>
    </lineage>
</organism>
<dbReference type="AlphaFoldDB" id="C7QEN3"/>